<dbReference type="Proteomes" id="UP000193963">
    <property type="component" value="Unassembled WGS sequence"/>
</dbReference>
<evidence type="ECO:0000313" key="1">
    <source>
        <dbReference type="EMBL" id="SLN39978.1"/>
    </source>
</evidence>
<keyword evidence="2" id="KW-1185">Reference proteome</keyword>
<dbReference type="EMBL" id="FWFN01000003">
    <property type="protein sequence ID" value="SLN39978.1"/>
    <property type="molecule type" value="Genomic_DNA"/>
</dbReference>
<sequence>MRATEYDMWQAMALGQRDVTEMLDDFGARTRAEAERLAR</sequence>
<evidence type="ECO:0000313" key="2">
    <source>
        <dbReference type="Proteomes" id="UP000193963"/>
    </source>
</evidence>
<gene>
    <name evidence="1" type="ORF">PSM7751_01821</name>
</gene>
<protein>
    <submittedName>
        <fullName evidence="1">Uncharacterized protein</fullName>
    </submittedName>
</protein>
<dbReference type="AlphaFoldDB" id="A0A1X6Z455"/>
<name>A0A1X6Z455_9RHOB</name>
<organism evidence="1 2">
    <name type="scientific">Pseudooceanicola marinus</name>
    <dbReference type="NCBI Taxonomy" id="396013"/>
    <lineage>
        <taxon>Bacteria</taxon>
        <taxon>Pseudomonadati</taxon>
        <taxon>Pseudomonadota</taxon>
        <taxon>Alphaproteobacteria</taxon>
        <taxon>Rhodobacterales</taxon>
        <taxon>Paracoccaceae</taxon>
        <taxon>Pseudooceanicola</taxon>
    </lineage>
</organism>
<proteinExistence type="predicted"/>
<reference evidence="2" key="1">
    <citation type="submission" date="2017-03" db="EMBL/GenBank/DDBJ databases">
        <authorList>
            <person name="Rodrigo-Torres L."/>
            <person name="Arahal R.D."/>
            <person name="Lucena T."/>
        </authorList>
    </citation>
    <scope>NUCLEOTIDE SEQUENCE [LARGE SCALE GENOMIC DNA]</scope>
    <source>
        <strain evidence="2">CECT 7751</strain>
    </source>
</reference>
<accession>A0A1X6Z455</accession>